<dbReference type="AlphaFoldDB" id="A0A1B2HZY4"/>
<evidence type="ECO:0000259" key="1">
    <source>
        <dbReference type="Pfam" id="PF24706"/>
    </source>
</evidence>
<dbReference type="Pfam" id="PF24706">
    <property type="entry name" value="DUF7669"/>
    <property type="match status" value="1"/>
</dbReference>
<evidence type="ECO:0000313" key="2">
    <source>
        <dbReference type="EMBL" id="ANZ43299.1"/>
    </source>
</evidence>
<accession>A0A1B2HZY4</accession>
<dbReference type="EMBL" id="CP016793">
    <property type="protein sequence ID" value="ANZ43299.1"/>
    <property type="molecule type" value="Genomic_DNA"/>
</dbReference>
<dbReference type="Proteomes" id="UP000093053">
    <property type="component" value="Chromosome"/>
</dbReference>
<proteinExistence type="predicted"/>
<sequence length="89" mass="9958">MNPPTRATRDGARREILDAVQAVLTRSGASTFTLAEIVTEMSHRNTGYAERTIRTMVTSHLCRNAPDHASITYDDLERVSRGVYRLATH</sequence>
<organism evidence="2 3">
    <name type="scientific">Lentzea guizhouensis</name>
    <dbReference type="NCBI Taxonomy" id="1586287"/>
    <lineage>
        <taxon>Bacteria</taxon>
        <taxon>Bacillati</taxon>
        <taxon>Actinomycetota</taxon>
        <taxon>Actinomycetes</taxon>
        <taxon>Pseudonocardiales</taxon>
        <taxon>Pseudonocardiaceae</taxon>
        <taxon>Lentzea</taxon>
    </lineage>
</organism>
<gene>
    <name evidence="2" type="ORF">BBK82_36100</name>
</gene>
<keyword evidence="3" id="KW-1185">Reference proteome</keyword>
<protein>
    <recommendedName>
        <fullName evidence="1">DUF7669 domain-containing protein</fullName>
    </recommendedName>
</protein>
<feature type="domain" description="DUF7669" evidence="1">
    <location>
        <begin position="18"/>
        <end position="86"/>
    </location>
</feature>
<dbReference type="KEGG" id="led:BBK82_36100"/>
<name>A0A1B2HZY4_9PSEU</name>
<evidence type="ECO:0000313" key="3">
    <source>
        <dbReference type="Proteomes" id="UP000093053"/>
    </source>
</evidence>
<reference evidence="2 3" key="1">
    <citation type="submission" date="2016-07" db="EMBL/GenBank/DDBJ databases">
        <title>Complete genome sequence of the Lentzea guizhouensis DHS C013.</title>
        <authorList>
            <person name="Cao C."/>
        </authorList>
    </citation>
    <scope>NUCLEOTIDE SEQUENCE [LARGE SCALE GENOMIC DNA]</scope>
    <source>
        <strain evidence="2 3">DHS C013</strain>
    </source>
</reference>
<dbReference type="InterPro" id="IPR056086">
    <property type="entry name" value="DUF7669"/>
</dbReference>